<dbReference type="AlphaFoldDB" id="A0A1D7QMW1"/>
<dbReference type="RefSeq" id="WP_069381664.1">
    <property type="nucleotide sequence ID" value="NZ_CP017141.1"/>
</dbReference>
<name>A0A1D7QMW1_9SPHI</name>
<protein>
    <recommendedName>
        <fullName evidence="4">TonB C-terminal domain-containing protein</fullName>
    </recommendedName>
</protein>
<reference evidence="2 3" key="1">
    <citation type="submission" date="2016-08" db="EMBL/GenBank/DDBJ databases">
        <authorList>
            <person name="Seilhamer J.J."/>
        </authorList>
    </citation>
    <scope>NUCLEOTIDE SEQUENCE [LARGE SCALE GENOMIC DNA]</scope>
    <source>
        <strain evidence="2 3">DX4</strain>
    </source>
</reference>
<organism evidence="2 3">
    <name type="scientific">Pedobacter steynii</name>
    <dbReference type="NCBI Taxonomy" id="430522"/>
    <lineage>
        <taxon>Bacteria</taxon>
        <taxon>Pseudomonadati</taxon>
        <taxon>Bacteroidota</taxon>
        <taxon>Sphingobacteriia</taxon>
        <taxon>Sphingobacteriales</taxon>
        <taxon>Sphingobacteriaceae</taxon>
        <taxon>Pedobacter</taxon>
    </lineage>
</organism>
<sequence>MKKIYFLSLILFLFAAKSFGQAAKPDILYYNEEAVPVAEKDATIRITKKTSNDGSYTLDKYDLKGRKMMALEIYGTEGLPVGTWKVYDTKQQKIRTFSYDTAIKYQALVKENEKSAGAPTIYAEAPPSMGNPSEAEPGLSEPVLKPGKYKNFSEYYIREFYLNEAVAAYLSDAQSLGVRAVITIDPVGKVTDVKFRRDPVGPLKREMIRVFLNSPELQPMIKNGKPVETKAVFTFQLRTN</sequence>
<accession>A0A1D7QMW1</accession>
<dbReference type="Proteomes" id="UP000094313">
    <property type="component" value="Chromosome"/>
</dbReference>
<dbReference type="KEGG" id="psty:BFS30_24280"/>
<keyword evidence="1" id="KW-0732">Signal</keyword>
<evidence type="ECO:0008006" key="4">
    <source>
        <dbReference type="Google" id="ProtNLM"/>
    </source>
</evidence>
<evidence type="ECO:0000313" key="2">
    <source>
        <dbReference type="EMBL" id="AOM80002.1"/>
    </source>
</evidence>
<dbReference type="OrthoDB" id="1112758at2"/>
<evidence type="ECO:0000256" key="1">
    <source>
        <dbReference type="SAM" id="SignalP"/>
    </source>
</evidence>
<keyword evidence="3" id="KW-1185">Reference proteome</keyword>
<proteinExistence type="predicted"/>
<gene>
    <name evidence="2" type="ORF">BFS30_24280</name>
</gene>
<dbReference type="EMBL" id="CP017141">
    <property type="protein sequence ID" value="AOM80002.1"/>
    <property type="molecule type" value="Genomic_DNA"/>
</dbReference>
<feature type="signal peptide" evidence="1">
    <location>
        <begin position="1"/>
        <end position="22"/>
    </location>
</feature>
<feature type="chain" id="PRO_5009098888" description="TonB C-terminal domain-containing protein" evidence="1">
    <location>
        <begin position="23"/>
        <end position="240"/>
    </location>
</feature>
<evidence type="ECO:0000313" key="3">
    <source>
        <dbReference type="Proteomes" id="UP000094313"/>
    </source>
</evidence>